<dbReference type="Proteomes" id="UP000471409">
    <property type="component" value="Unassembled WGS sequence"/>
</dbReference>
<name>A0A6P0DCV6_RHILE</name>
<dbReference type="EMBL" id="WXXP01000006">
    <property type="protein sequence ID" value="NEK50834.1"/>
    <property type="molecule type" value="Genomic_DNA"/>
</dbReference>
<protein>
    <submittedName>
        <fullName evidence="1">Uncharacterized protein</fullName>
    </submittedName>
</protein>
<evidence type="ECO:0000313" key="2">
    <source>
        <dbReference type="Proteomes" id="UP000471409"/>
    </source>
</evidence>
<dbReference type="RefSeq" id="WP_115157183.1">
    <property type="nucleotide sequence ID" value="NZ_WXXP01000006.1"/>
</dbReference>
<gene>
    <name evidence="1" type="ORF">GUK36_15500</name>
</gene>
<evidence type="ECO:0000313" key="1">
    <source>
        <dbReference type="EMBL" id="NEK50834.1"/>
    </source>
</evidence>
<organism evidence="1 2">
    <name type="scientific">Rhizobium leguminosarum</name>
    <dbReference type="NCBI Taxonomy" id="384"/>
    <lineage>
        <taxon>Bacteria</taxon>
        <taxon>Pseudomonadati</taxon>
        <taxon>Pseudomonadota</taxon>
        <taxon>Alphaproteobacteria</taxon>
        <taxon>Hyphomicrobiales</taxon>
        <taxon>Rhizobiaceae</taxon>
        <taxon>Rhizobium/Agrobacterium group</taxon>
        <taxon>Rhizobium</taxon>
    </lineage>
</organism>
<reference evidence="1 2" key="1">
    <citation type="submission" date="2020-01" db="EMBL/GenBank/DDBJ databases">
        <title>Rhizobium genotypes associated with high levels of biological nitrogen fixation by grain legumes in a temperate-maritime cropping system.</title>
        <authorList>
            <person name="Maluk M."/>
            <person name="Francesc Ferrando Molina F."/>
            <person name="Lopez Del Egido L."/>
            <person name="Lafos M."/>
            <person name="Langarica-Fuentes A."/>
            <person name="Gebre Yohannes G."/>
            <person name="Young M.W."/>
            <person name="Martin P."/>
            <person name="Gantlett R."/>
            <person name="Kenicer G."/>
            <person name="Hawes C."/>
            <person name="Begg G.S."/>
            <person name="Quilliam R.S."/>
            <person name="Squire G.R."/>
            <person name="Poole P.S."/>
            <person name="Young P.W."/>
            <person name="Iannetta P.M."/>
            <person name="James E.K."/>
        </authorList>
    </citation>
    <scope>NUCLEOTIDE SEQUENCE [LARGE SCALE GENOMIC DNA]</scope>
    <source>
        <strain evidence="1 2">JHI944</strain>
    </source>
</reference>
<sequence length="209" mass="23072">MDSLYTLTDLAESFTQSIGGDAEQQKRIHRQLRNVLTQRLLTPTDTRGGRRDALFNNREAAKARIQIAIIDAGLDAVTLQAVSDYWDRAVDPRLGLPPINGNFPPYALDAVLSDAVRADVPEWAFVIKVRRDIETGERKVIAAFVRADQPEPPEHEPISGKGPHADNVEVHEGRFGDNGDVVWARIAPRLTIATITIPATALIRPLLSE</sequence>
<accession>A0A6P0DCV6</accession>
<comment type="caution">
    <text evidence="1">The sequence shown here is derived from an EMBL/GenBank/DDBJ whole genome shotgun (WGS) entry which is preliminary data.</text>
</comment>
<dbReference type="AlphaFoldDB" id="A0A6P0DCV6"/>
<proteinExistence type="predicted"/>